<sequence length="77" mass="8254">MNGGKERKNIFILDAVTRGGSWHAERRVPSASVYLRSATAACLDVENTSFPLGARQRGCTPPPSSRKETPPSLALAT</sequence>
<dbReference type="EMBL" id="SRLO01018645">
    <property type="protein sequence ID" value="TNN23390.1"/>
    <property type="molecule type" value="Genomic_DNA"/>
</dbReference>
<protein>
    <submittedName>
        <fullName evidence="2">Uncharacterized protein</fullName>
    </submittedName>
</protein>
<reference evidence="2 3" key="1">
    <citation type="submission" date="2019-03" db="EMBL/GenBank/DDBJ databases">
        <title>First draft genome of Liparis tanakae, snailfish: a comprehensive survey of snailfish specific genes.</title>
        <authorList>
            <person name="Kim W."/>
            <person name="Song I."/>
            <person name="Jeong J.-H."/>
            <person name="Kim D."/>
            <person name="Kim S."/>
            <person name="Ryu S."/>
            <person name="Song J.Y."/>
            <person name="Lee S.K."/>
        </authorList>
    </citation>
    <scope>NUCLEOTIDE SEQUENCE [LARGE SCALE GENOMIC DNA]</scope>
    <source>
        <tissue evidence="2">Muscle</tissue>
    </source>
</reference>
<name>A0A4Z2E492_9TELE</name>
<dbReference type="Proteomes" id="UP000314294">
    <property type="component" value="Unassembled WGS sequence"/>
</dbReference>
<evidence type="ECO:0000256" key="1">
    <source>
        <dbReference type="SAM" id="MobiDB-lite"/>
    </source>
</evidence>
<evidence type="ECO:0000313" key="3">
    <source>
        <dbReference type="Proteomes" id="UP000314294"/>
    </source>
</evidence>
<dbReference type="AlphaFoldDB" id="A0A4Z2E492"/>
<gene>
    <name evidence="2" type="ORF">EYF80_066490</name>
</gene>
<feature type="region of interest" description="Disordered" evidence="1">
    <location>
        <begin position="52"/>
        <end position="77"/>
    </location>
</feature>
<evidence type="ECO:0000313" key="2">
    <source>
        <dbReference type="EMBL" id="TNN23390.1"/>
    </source>
</evidence>
<proteinExistence type="predicted"/>
<keyword evidence="3" id="KW-1185">Reference proteome</keyword>
<comment type="caution">
    <text evidence="2">The sequence shown here is derived from an EMBL/GenBank/DDBJ whole genome shotgun (WGS) entry which is preliminary data.</text>
</comment>
<organism evidence="2 3">
    <name type="scientific">Liparis tanakae</name>
    <name type="common">Tanaka's snailfish</name>
    <dbReference type="NCBI Taxonomy" id="230148"/>
    <lineage>
        <taxon>Eukaryota</taxon>
        <taxon>Metazoa</taxon>
        <taxon>Chordata</taxon>
        <taxon>Craniata</taxon>
        <taxon>Vertebrata</taxon>
        <taxon>Euteleostomi</taxon>
        <taxon>Actinopterygii</taxon>
        <taxon>Neopterygii</taxon>
        <taxon>Teleostei</taxon>
        <taxon>Neoteleostei</taxon>
        <taxon>Acanthomorphata</taxon>
        <taxon>Eupercaria</taxon>
        <taxon>Perciformes</taxon>
        <taxon>Cottioidei</taxon>
        <taxon>Cottales</taxon>
        <taxon>Liparidae</taxon>
        <taxon>Liparis</taxon>
    </lineage>
</organism>
<accession>A0A4Z2E492</accession>